<dbReference type="EMBL" id="BFAD01000005">
    <property type="protein sequence ID" value="GBE83691.1"/>
    <property type="molecule type" value="Genomic_DNA"/>
</dbReference>
<evidence type="ECO:0000313" key="2">
    <source>
        <dbReference type="Proteomes" id="UP000287166"/>
    </source>
</evidence>
<organism evidence="1 2">
    <name type="scientific">Sparassis crispa</name>
    <dbReference type="NCBI Taxonomy" id="139825"/>
    <lineage>
        <taxon>Eukaryota</taxon>
        <taxon>Fungi</taxon>
        <taxon>Dikarya</taxon>
        <taxon>Basidiomycota</taxon>
        <taxon>Agaricomycotina</taxon>
        <taxon>Agaricomycetes</taxon>
        <taxon>Polyporales</taxon>
        <taxon>Sparassidaceae</taxon>
        <taxon>Sparassis</taxon>
    </lineage>
</organism>
<dbReference type="RefSeq" id="XP_027614604.1">
    <property type="nucleotide sequence ID" value="XM_027758803.1"/>
</dbReference>
<proteinExistence type="predicted"/>
<dbReference type="AlphaFoldDB" id="A0A401GN73"/>
<keyword evidence="2" id="KW-1185">Reference proteome</keyword>
<dbReference type="InParanoid" id="A0A401GN73"/>
<comment type="caution">
    <text evidence="1">The sequence shown here is derived from an EMBL/GenBank/DDBJ whole genome shotgun (WGS) entry which is preliminary data.</text>
</comment>
<reference evidence="1 2" key="1">
    <citation type="journal article" date="2018" name="Sci. Rep.">
        <title>Genome sequence of the cauliflower mushroom Sparassis crispa (Hanabiratake) and its association with beneficial usage.</title>
        <authorList>
            <person name="Kiyama R."/>
            <person name="Furutani Y."/>
            <person name="Kawaguchi K."/>
            <person name="Nakanishi T."/>
        </authorList>
    </citation>
    <scope>NUCLEOTIDE SEQUENCE [LARGE SCALE GENOMIC DNA]</scope>
</reference>
<dbReference type="Proteomes" id="UP000287166">
    <property type="component" value="Unassembled WGS sequence"/>
</dbReference>
<protein>
    <submittedName>
        <fullName evidence="1">Uncharacterized protein</fullName>
    </submittedName>
</protein>
<sequence length="108" mass="12282">MRRERRFSRYFDEESRWRRSGKICVARIECRKSTEFGASLQTLVRPFLHFTPDTAQGLTTVGVAPAIQVNTADNSDESAAVIAHRIHELPVSHISSLISKQLLFAFYS</sequence>
<dbReference type="GeneID" id="38780608"/>
<name>A0A401GN73_9APHY</name>
<evidence type="ECO:0000313" key="1">
    <source>
        <dbReference type="EMBL" id="GBE83691.1"/>
    </source>
</evidence>
<accession>A0A401GN73</accession>
<gene>
    <name evidence="1" type="ORF">SCP_0507470</name>
</gene>